<dbReference type="AlphaFoldDB" id="A0A1B0AQL3"/>
<reference evidence="3" key="1">
    <citation type="submission" date="2015-01" db="EMBL/GenBank/DDBJ databases">
        <authorList>
            <person name="Aksoy S."/>
            <person name="Warren W."/>
            <person name="Wilson R.K."/>
        </authorList>
    </citation>
    <scope>NUCLEOTIDE SEQUENCE [LARGE SCALE GENOMIC DNA]</scope>
    <source>
        <strain evidence="3">IAEA</strain>
    </source>
</reference>
<dbReference type="VEuPathDB" id="VectorBase:GPPI005009"/>
<reference evidence="2" key="2">
    <citation type="submission" date="2020-05" db="UniProtKB">
        <authorList>
            <consortium name="EnsemblMetazoa"/>
        </authorList>
    </citation>
    <scope>IDENTIFICATION</scope>
    <source>
        <strain evidence="2">IAEA</strain>
    </source>
</reference>
<sequence length="154" mass="17868">MVLQRHVCMYELMVLQSIRGYVPLYRFIKKIIESREIKLHGICNARKENVNRYMPGSNNVREKPETIYLLAAKQYPLNSDKNINNNKRTQCGSGNKNSRKNNKSNNNNNNNEEGTRYVLPNITASNKAMQCEQQQAITVKTMKILLYSQSLQQK</sequence>
<name>A0A1B0AQL3_9MUSC</name>
<protein>
    <submittedName>
        <fullName evidence="2">Uncharacterized protein</fullName>
    </submittedName>
</protein>
<evidence type="ECO:0000313" key="2">
    <source>
        <dbReference type="EnsemblMetazoa" id="GPPI005009-PA"/>
    </source>
</evidence>
<evidence type="ECO:0000313" key="3">
    <source>
        <dbReference type="Proteomes" id="UP000092460"/>
    </source>
</evidence>
<evidence type="ECO:0000256" key="1">
    <source>
        <dbReference type="SAM" id="MobiDB-lite"/>
    </source>
</evidence>
<accession>A0A1B0AQL3</accession>
<feature type="region of interest" description="Disordered" evidence="1">
    <location>
        <begin position="79"/>
        <end position="115"/>
    </location>
</feature>
<dbReference type="EnsemblMetazoa" id="GPPI005009-RA">
    <property type="protein sequence ID" value="GPPI005009-PA"/>
    <property type="gene ID" value="GPPI005009"/>
</dbReference>
<dbReference type="Proteomes" id="UP000092460">
    <property type="component" value="Unassembled WGS sequence"/>
</dbReference>
<feature type="compositionally biased region" description="Polar residues" evidence="1">
    <location>
        <begin position="79"/>
        <end position="94"/>
    </location>
</feature>
<dbReference type="EMBL" id="JXJN01001961">
    <property type="status" value="NOT_ANNOTATED_CDS"/>
    <property type="molecule type" value="Genomic_DNA"/>
</dbReference>
<keyword evidence="3" id="KW-1185">Reference proteome</keyword>
<proteinExistence type="predicted"/>
<dbReference type="EMBL" id="JXJN01001960">
    <property type="status" value="NOT_ANNOTATED_CDS"/>
    <property type="molecule type" value="Genomic_DNA"/>
</dbReference>
<organism evidence="2 3">
    <name type="scientific">Glossina palpalis gambiensis</name>
    <dbReference type="NCBI Taxonomy" id="67801"/>
    <lineage>
        <taxon>Eukaryota</taxon>
        <taxon>Metazoa</taxon>
        <taxon>Ecdysozoa</taxon>
        <taxon>Arthropoda</taxon>
        <taxon>Hexapoda</taxon>
        <taxon>Insecta</taxon>
        <taxon>Pterygota</taxon>
        <taxon>Neoptera</taxon>
        <taxon>Endopterygota</taxon>
        <taxon>Diptera</taxon>
        <taxon>Brachycera</taxon>
        <taxon>Muscomorpha</taxon>
        <taxon>Hippoboscoidea</taxon>
        <taxon>Glossinidae</taxon>
        <taxon>Glossina</taxon>
    </lineage>
</organism>